<feature type="compositionally biased region" description="Pro residues" evidence="1">
    <location>
        <begin position="166"/>
        <end position="187"/>
    </location>
</feature>
<dbReference type="HOGENOM" id="CLU_085129_0_0_1"/>
<keyword evidence="2" id="KW-0732">Signal</keyword>
<dbReference type="Proteomes" id="UP000027265">
    <property type="component" value="Unassembled WGS sequence"/>
</dbReference>
<sequence length="314" mass="30082">MKFSTALLPFVAVLATSALAIPIKRAVDPALVAQLAPPLGFVSGVNPTGTGNCDGAVKGANGQPVQVPCACPPSEAEFISQLQANVAAGFAVHNPSVGINFQTGSDSASLASRIQAGLVTLQNLNGPGQGCPAASTTLSAQLASALGGSTAGVPSAVPDAPAAAASPPPAPAASPAPAPPAAPPAAPAAPADGTASAAQVAALAPPLGFSSGVNPTGTGNCDGAVIGANGKPVQVPCSCPPPQSEYIAQLQANVAAGEAVNNPSVKISFPVGNDNASQAARIEAALVTIQNLNGPGVGCPAASTTLSAQLKAVQ</sequence>
<dbReference type="InParanoid" id="A0A067QHG7"/>
<dbReference type="EMBL" id="KL197711">
    <property type="protein sequence ID" value="KDQ62046.1"/>
    <property type="molecule type" value="Genomic_DNA"/>
</dbReference>
<evidence type="ECO:0000256" key="1">
    <source>
        <dbReference type="SAM" id="MobiDB-lite"/>
    </source>
</evidence>
<proteinExistence type="predicted"/>
<keyword evidence="4" id="KW-1185">Reference proteome</keyword>
<dbReference type="AlphaFoldDB" id="A0A067QHG7"/>
<evidence type="ECO:0000256" key="2">
    <source>
        <dbReference type="SAM" id="SignalP"/>
    </source>
</evidence>
<feature type="chain" id="PRO_5001644059" evidence="2">
    <location>
        <begin position="21"/>
        <end position="314"/>
    </location>
</feature>
<evidence type="ECO:0000313" key="4">
    <source>
        <dbReference type="Proteomes" id="UP000027265"/>
    </source>
</evidence>
<gene>
    <name evidence="3" type="ORF">JAAARDRAFT_189420</name>
</gene>
<accession>A0A067QHG7</accession>
<dbReference type="OrthoDB" id="2140240at2759"/>
<evidence type="ECO:0000313" key="3">
    <source>
        <dbReference type="EMBL" id="KDQ62046.1"/>
    </source>
</evidence>
<protein>
    <submittedName>
        <fullName evidence="3">Uncharacterized protein</fullName>
    </submittedName>
</protein>
<feature type="region of interest" description="Disordered" evidence="1">
    <location>
        <begin position="158"/>
        <end position="193"/>
    </location>
</feature>
<reference evidence="4" key="1">
    <citation type="journal article" date="2014" name="Proc. Natl. Acad. Sci. U.S.A.">
        <title>Extensive sampling of basidiomycete genomes demonstrates inadequacy of the white-rot/brown-rot paradigm for wood decay fungi.</title>
        <authorList>
            <person name="Riley R."/>
            <person name="Salamov A.A."/>
            <person name="Brown D.W."/>
            <person name="Nagy L.G."/>
            <person name="Floudas D."/>
            <person name="Held B.W."/>
            <person name="Levasseur A."/>
            <person name="Lombard V."/>
            <person name="Morin E."/>
            <person name="Otillar R."/>
            <person name="Lindquist E.A."/>
            <person name="Sun H."/>
            <person name="LaButti K.M."/>
            <person name="Schmutz J."/>
            <person name="Jabbour D."/>
            <person name="Luo H."/>
            <person name="Baker S.E."/>
            <person name="Pisabarro A.G."/>
            <person name="Walton J.D."/>
            <person name="Blanchette R.A."/>
            <person name="Henrissat B."/>
            <person name="Martin F."/>
            <person name="Cullen D."/>
            <person name="Hibbett D.S."/>
            <person name="Grigoriev I.V."/>
        </authorList>
    </citation>
    <scope>NUCLEOTIDE SEQUENCE [LARGE SCALE GENOMIC DNA]</scope>
    <source>
        <strain evidence="4">MUCL 33604</strain>
    </source>
</reference>
<organism evidence="3 4">
    <name type="scientific">Jaapia argillacea MUCL 33604</name>
    <dbReference type="NCBI Taxonomy" id="933084"/>
    <lineage>
        <taxon>Eukaryota</taxon>
        <taxon>Fungi</taxon>
        <taxon>Dikarya</taxon>
        <taxon>Basidiomycota</taxon>
        <taxon>Agaricomycotina</taxon>
        <taxon>Agaricomycetes</taxon>
        <taxon>Agaricomycetidae</taxon>
        <taxon>Jaapiales</taxon>
        <taxon>Jaapiaceae</taxon>
        <taxon>Jaapia</taxon>
    </lineage>
</organism>
<name>A0A067QHG7_9AGAM</name>
<feature type="signal peptide" evidence="2">
    <location>
        <begin position="1"/>
        <end position="20"/>
    </location>
</feature>